<reference evidence="10" key="1">
    <citation type="submission" date="2016-10" db="EMBL/GenBank/DDBJ databases">
        <authorList>
            <person name="Varghese N."/>
            <person name="Submissions S."/>
        </authorList>
    </citation>
    <scope>NUCLEOTIDE SEQUENCE [LARGE SCALE GENOMIC DNA]</scope>
    <source>
        <strain evidence="10">DSM 25927</strain>
    </source>
</reference>
<name>A0A1H8ZMG4_9GAMM</name>
<dbReference type="PROSITE" id="PS51379">
    <property type="entry name" value="4FE4S_FER_2"/>
    <property type="match status" value="1"/>
</dbReference>
<keyword evidence="7" id="KW-1133">Transmembrane helix</keyword>
<dbReference type="Pfam" id="PF11614">
    <property type="entry name" value="FixG_C"/>
    <property type="match status" value="1"/>
</dbReference>
<dbReference type="InterPro" id="IPR032879">
    <property type="entry name" value="FixG_C"/>
</dbReference>
<evidence type="ECO:0000256" key="7">
    <source>
        <dbReference type="SAM" id="Phobius"/>
    </source>
</evidence>
<evidence type="ECO:0000313" key="10">
    <source>
        <dbReference type="Proteomes" id="UP000199233"/>
    </source>
</evidence>
<dbReference type="InterPro" id="IPR051684">
    <property type="entry name" value="Electron_Trans/Redox"/>
</dbReference>
<dbReference type="EMBL" id="FOFS01000001">
    <property type="protein sequence ID" value="SEP65471.1"/>
    <property type="molecule type" value="Genomic_DNA"/>
</dbReference>
<dbReference type="InterPro" id="IPR017900">
    <property type="entry name" value="4Fe4S_Fe_S_CS"/>
</dbReference>
<evidence type="ECO:0000256" key="2">
    <source>
        <dbReference type="ARBA" id="ARBA00022485"/>
    </source>
</evidence>
<dbReference type="Proteomes" id="UP000199233">
    <property type="component" value="Unassembled WGS sequence"/>
</dbReference>
<protein>
    <submittedName>
        <fullName evidence="9">Cytochrome c oxidase accessory protein FixG</fullName>
    </submittedName>
</protein>
<sequence length="476" mass="53604">MQAHPDPKPSSEAQGEVFLYEKPVKIQSRRSTGRYSSLRLAAMLALLGIYYLLPWFTWNGEPLVFLDLPHRRFHVLTMTLVPQDLILLTGILLAAALTLFFFTTLAGRLWCGYACPQTVWTEAFIWFEHLIEGDRHQRLKLDKSPWNTEKVLRKGGKHFAWVAFSLLTGFTFVAYFVPARELFGDLLHGQLSGWPAFWSLFYGFATWGNAGFMREQVCKYMCPYARFQSAMFDRDTLIIAYDEKRGEPRKTLAKKVGQPAGDCVDCSLCVQVCPVGIDIRKGLQYECIACAACVDACNNVMDSVGKPRGLVHYTSSNHDAGKPYHILRPRAIGYGLVWLAVLVGVATLILTHSPLRFDVLRDRHALYRELVDGSLENVYVLKITNEDERPHHFKVDGQFQNGPVATIVPNEFDVPPGATVAKTVSVRLPAASEDEHERAEHAVATLQLNLTATDAPQLKRSRTARFLTGDPHENKH</sequence>
<keyword evidence="7" id="KW-0472">Membrane</keyword>
<dbReference type="STRING" id="489703.SAMN04488038_10193"/>
<dbReference type="Pfam" id="PF12801">
    <property type="entry name" value="Fer4_5"/>
    <property type="match status" value="1"/>
</dbReference>
<organism evidence="9 10">
    <name type="scientific">Solimonas aquatica</name>
    <dbReference type="NCBI Taxonomy" id="489703"/>
    <lineage>
        <taxon>Bacteria</taxon>
        <taxon>Pseudomonadati</taxon>
        <taxon>Pseudomonadota</taxon>
        <taxon>Gammaproteobacteria</taxon>
        <taxon>Nevskiales</taxon>
        <taxon>Nevskiaceae</taxon>
        <taxon>Solimonas</taxon>
    </lineage>
</organism>
<dbReference type="SUPFAM" id="SSF54862">
    <property type="entry name" value="4Fe-4S ferredoxins"/>
    <property type="match status" value="1"/>
</dbReference>
<evidence type="ECO:0000256" key="1">
    <source>
        <dbReference type="ARBA" id="ARBA00022448"/>
    </source>
</evidence>
<evidence type="ECO:0000256" key="6">
    <source>
        <dbReference type="ARBA" id="ARBA00023014"/>
    </source>
</evidence>
<feature type="transmembrane region" description="Helical" evidence="7">
    <location>
        <begin position="159"/>
        <end position="176"/>
    </location>
</feature>
<accession>A0A1H8ZMG4</accession>
<evidence type="ECO:0000256" key="3">
    <source>
        <dbReference type="ARBA" id="ARBA00022723"/>
    </source>
</evidence>
<feature type="transmembrane region" description="Helical" evidence="7">
    <location>
        <begin position="331"/>
        <end position="350"/>
    </location>
</feature>
<gene>
    <name evidence="9" type="ORF">SAMN04488038_10193</name>
</gene>
<dbReference type="PROSITE" id="PS00198">
    <property type="entry name" value="4FE4S_FER_1"/>
    <property type="match status" value="1"/>
</dbReference>
<feature type="transmembrane region" description="Helical" evidence="7">
    <location>
        <begin position="38"/>
        <end position="58"/>
    </location>
</feature>
<proteinExistence type="predicted"/>
<dbReference type="Pfam" id="PF13746">
    <property type="entry name" value="Fer4_18"/>
    <property type="match status" value="1"/>
</dbReference>
<dbReference type="GO" id="GO:0005886">
    <property type="term" value="C:plasma membrane"/>
    <property type="evidence" value="ECO:0007669"/>
    <property type="project" value="TreeGrafter"/>
</dbReference>
<keyword evidence="5" id="KW-0408">Iron</keyword>
<dbReference type="PANTHER" id="PTHR30176:SF3">
    <property type="entry name" value="FERREDOXIN-TYPE PROTEIN NAPH"/>
    <property type="match status" value="1"/>
</dbReference>
<keyword evidence="10" id="KW-1185">Reference proteome</keyword>
<dbReference type="AlphaFoldDB" id="A0A1H8ZMG4"/>
<evidence type="ECO:0000313" key="9">
    <source>
        <dbReference type="EMBL" id="SEP65471.1"/>
    </source>
</evidence>
<dbReference type="PANTHER" id="PTHR30176">
    <property type="entry name" value="FERREDOXIN-TYPE PROTEIN NAPH"/>
    <property type="match status" value="1"/>
</dbReference>
<dbReference type="Gene3D" id="2.60.40.10">
    <property type="entry name" value="Immunoglobulins"/>
    <property type="match status" value="1"/>
</dbReference>
<keyword evidence="7" id="KW-0812">Transmembrane</keyword>
<keyword evidence="6" id="KW-0411">Iron-sulfur</keyword>
<keyword evidence="3" id="KW-0479">Metal-binding</keyword>
<dbReference type="InterPro" id="IPR013783">
    <property type="entry name" value="Ig-like_fold"/>
</dbReference>
<dbReference type="GO" id="GO:0046872">
    <property type="term" value="F:metal ion binding"/>
    <property type="evidence" value="ECO:0007669"/>
    <property type="project" value="UniProtKB-KW"/>
</dbReference>
<dbReference type="RefSeq" id="WP_245732282.1">
    <property type="nucleotide sequence ID" value="NZ_FOFS01000001.1"/>
</dbReference>
<dbReference type="InterPro" id="IPR014116">
    <property type="entry name" value="Cyt_c_oxidase_cbb3_FixG"/>
</dbReference>
<feature type="transmembrane region" description="Helical" evidence="7">
    <location>
        <begin position="196"/>
        <end position="213"/>
    </location>
</feature>
<feature type="domain" description="4Fe-4S ferredoxin-type" evidence="8">
    <location>
        <begin position="254"/>
        <end position="282"/>
    </location>
</feature>
<keyword evidence="4" id="KW-0249">Electron transport</keyword>
<dbReference type="GO" id="GO:0051539">
    <property type="term" value="F:4 iron, 4 sulfur cluster binding"/>
    <property type="evidence" value="ECO:0007669"/>
    <property type="project" value="UniProtKB-KW"/>
</dbReference>
<keyword evidence="1" id="KW-0813">Transport</keyword>
<keyword evidence="2" id="KW-0004">4Fe-4S</keyword>
<evidence type="ECO:0000256" key="5">
    <source>
        <dbReference type="ARBA" id="ARBA00023004"/>
    </source>
</evidence>
<evidence type="ECO:0000259" key="8">
    <source>
        <dbReference type="PROSITE" id="PS51379"/>
    </source>
</evidence>
<dbReference type="NCBIfam" id="TIGR02745">
    <property type="entry name" value="ccoG_rdxA_fixG"/>
    <property type="match status" value="1"/>
</dbReference>
<feature type="transmembrane region" description="Helical" evidence="7">
    <location>
        <begin position="85"/>
        <end position="106"/>
    </location>
</feature>
<evidence type="ECO:0000256" key="4">
    <source>
        <dbReference type="ARBA" id="ARBA00022982"/>
    </source>
</evidence>
<dbReference type="InterPro" id="IPR017896">
    <property type="entry name" value="4Fe4S_Fe-S-bd"/>
</dbReference>